<keyword evidence="4" id="KW-0131">Cell cycle</keyword>
<dbReference type="SUPFAM" id="SSF52540">
    <property type="entry name" value="P-loop containing nucleoside triphosphate hydrolases"/>
    <property type="match status" value="1"/>
</dbReference>
<accession>A0A4S2N6L7</accession>
<evidence type="ECO:0000256" key="6">
    <source>
        <dbReference type="SAM" id="MobiDB-lite"/>
    </source>
</evidence>
<dbReference type="InterPro" id="IPR027417">
    <property type="entry name" value="P-loop_NTPase"/>
</dbReference>
<comment type="similarity">
    <text evidence="1 5">Belongs to the CDC6/cdc18 family.</text>
</comment>
<dbReference type="GO" id="GO:0016887">
    <property type="term" value="F:ATP hydrolysis activity"/>
    <property type="evidence" value="ECO:0007669"/>
    <property type="project" value="InterPro"/>
</dbReference>
<dbReference type="CDD" id="cd00009">
    <property type="entry name" value="AAA"/>
    <property type="match status" value="1"/>
</dbReference>
<dbReference type="InterPro" id="IPR003593">
    <property type="entry name" value="AAA+_ATPase"/>
</dbReference>
<evidence type="ECO:0000313" key="9">
    <source>
        <dbReference type="Proteomes" id="UP000298138"/>
    </source>
</evidence>
<keyword evidence="3" id="KW-0235">DNA replication</keyword>
<sequence>MAAAVLGKRTRSHTTIEVVVSSPARSTRSMSRSTRSSSKQVTILDEGEDGCNDDAVMLDFSKRSPKRARCEDSMSPSSTGDKRIPLSPQKVNTLFQASKSTPVEPECPETPRHRDRVVKPVTTPRHKDRGMKPVATPQHRVKLVGKPLTPRSRMGTATPTAGTPKSVITTAKALFSRSMSGGKIIGRDTEKTRIQQFVSAHIETREGGCLYVSGPPGCGKSALLTEVMGELVDEESKRIKQHWVNCMSLPTPSAIYTNILDSISPSDTTFSSSDPFTALESLVTSSTPNDDNTDDTLYILVLDEIDHLLTQDHLSTLFSLSFNPSSRLLLIGIANALDLTDRFLPRLKARGLEPELLPFLPYTAAQISQVITSRLRSLLSEMEREELGEKFTPFVHPAAIMLLSKKIEAATGDLRKAFDILRRTLELVEMEEVAKLGQSLQSSDNFKLPTIPASPTSRPALSEISNAASLRSVATSGGSQMPNWTPATAPRATLGHISRACATSLGSSLTTRILSLPSHVKAVLCILVSSSSTSSASAISVVKLRELYARKCSAGEGKMQKLGQAEMRGVVERLEAAGCIDVVRGTGKGRGKKALEGAEEKLKSRVGRMEVLTALGGEGVVGRELFMELLE</sequence>
<feature type="region of interest" description="Disordered" evidence="6">
    <location>
        <begin position="62"/>
        <end position="86"/>
    </location>
</feature>
<evidence type="ECO:0000256" key="5">
    <source>
        <dbReference type="PIRNR" id="PIRNR001767"/>
    </source>
</evidence>
<dbReference type="PANTHER" id="PTHR10763">
    <property type="entry name" value="CELL DIVISION CONTROL PROTEIN 6-RELATED"/>
    <property type="match status" value="1"/>
</dbReference>
<dbReference type="Gene3D" id="1.10.8.60">
    <property type="match status" value="1"/>
</dbReference>
<dbReference type="InterPro" id="IPR050311">
    <property type="entry name" value="ORC1/CDC6"/>
</dbReference>
<dbReference type="InterPro" id="IPR036388">
    <property type="entry name" value="WH-like_DNA-bd_sf"/>
</dbReference>
<dbReference type="GO" id="GO:0006270">
    <property type="term" value="P:DNA replication initiation"/>
    <property type="evidence" value="ECO:0007669"/>
    <property type="project" value="UniProtKB-UniRule"/>
</dbReference>
<dbReference type="GO" id="GO:0051301">
    <property type="term" value="P:cell division"/>
    <property type="evidence" value="ECO:0007669"/>
    <property type="project" value="UniProtKB-UniRule"/>
</dbReference>
<dbReference type="PIRSF" id="PIRSF001767">
    <property type="entry name" value="Cdc6"/>
    <property type="match status" value="1"/>
</dbReference>
<evidence type="ECO:0000313" key="8">
    <source>
        <dbReference type="EMBL" id="TGZ84897.1"/>
    </source>
</evidence>
<evidence type="ECO:0000256" key="2">
    <source>
        <dbReference type="ARBA" id="ARBA00022618"/>
    </source>
</evidence>
<dbReference type="Gene3D" id="3.40.50.300">
    <property type="entry name" value="P-loop containing nucleotide triphosphate hydrolases"/>
    <property type="match status" value="1"/>
</dbReference>
<dbReference type="EMBL" id="ML220112">
    <property type="protein sequence ID" value="TGZ84897.1"/>
    <property type="molecule type" value="Genomic_DNA"/>
</dbReference>
<evidence type="ECO:0000256" key="4">
    <source>
        <dbReference type="ARBA" id="ARBA00023306"/>
    </source>
</evidence>
<dbReference type="STRING" id="341454.A0A4S2N6L7"/>
<protein>
    <recommendedName>
        <fullName evidence="5">Cell division control protein</fullName>
    </recommendedName>
</protein>
<dbReference type="Gene3D" id="1.10.10.10">
    <property type="entry name" value="Winged helix-like DNA-binding domain superfamily/Winged helix DNA-binding domain"/>
    <property type="match status" value="1"/>
</dbReference>
<dbReference type="InterPro" id="IPR016314">
    <property type="entry name" value="Cdc6/18"/>
</dbReference>
<feature type="compositionally biased region" description="Low complexity" evidence="6">
    <location>
        <begin position="21"/>
        <end position="38"/>
    </location>
</feature>
<dbReference type="GO" id="GO:0033314">
    <property type="term" value="P:mitotic DNA replication checkpoint signaling"/>
    <property type="evidence" value="ECO:0007669"/>
    <property type="project" value="TreeGrafter"/>
</dbReference>
<evidence type="ECO:0000256" key="1">
    <source>
        <dbReference type="ARBA" id="ARBA00006184"/>
    </source>
</evidence>
<dbReference type="Pfam" id="PF22606">
    <property type="entry name" value="Cdc6-ORC-like_ATPase_lid"/>
    <property type="match status" value="1"/>
</dbReference>
<dbReference type="InterPro" id="IPR049945">
    <property type="entry name" value="AAA_22"/>
</dbReference>
<dbReference type="OrthoDB" id="1926878at2759"/>
<dbReference type="Proteomes" id="UP000298138">
    <property type="component" value="Unassembled WGS sequence"/>
</dbReference>
<feature type="domain" description="AAA+ ATPase" evidence="7">
    <location>
        <begin position="206"/>
        <end position="359"/>
    </location>
</feature>
<dbReference type="GO" id="GO:0005634">
    <property type="term" value="C:nucleus"/>
    <property type="evidence" value="ECO:0007669"/>
    <property type="project" value="TreeGrafter"/>
</dbReference>
<feature type="region of interest" description="Disordered" evidence="6">
    <location>
        <begin position="21"/>
        <end position="50"/>
    </location>
</feature>
<gene>
    <name evidence="8" type="ORF">EX30DRAFT_360862</name>
</gene>
<reference evidence="8 9" key="1">
    <citation type="submission" date="2019-04" db="EMBL/GenBank/DDBJ databases">
        <title>Comparative genomics and transcriptomics to analyze fruiting body development in filamentous ascomycetes.</title>
        <authorList>
            <consortium name="DOE Joint Genome Institute"/>
            <person name="Lutkenhaus R."/>
            <person name="Traeger S."/>
            <person name="Breuer J."/>
            <person name="Kuo A."/>
            <person name="Lipzen A."/>
            <person name="Pangilinan J."/>
            <person name="Dilworth D."/>
            <person name="Sandor L."/>
            <person name="Poggeler S."/>
            <person name="Barry K."/>
            <person name="Grigoriev I.V."/>
            <person name="Nowrousian M."/>
        </authorList>
    </citation>
    <scope>NUCLEOTIDE SEQUENCE [LARGE SCALE GENOMIC DNA]</scope>
    <source>
        <strain evidence="8 9">CBS 389.68</strain>
    </source>
</reference>
<evidence type="ECO:0000259" key="7">
    <source>
        <dbReference type="SMART" id="SM00382"/>
    </source>
</evidence>
<proteinExistence type="inferred from homology"/>
<keyword evidence="2 8" id="KW-0132">Cell division</keyword>
<dbReference type="SMART" id="SM00382">
    <property type="entry name" value="AAA"/>
    <property type="match status" value="1"/>
</dbReference>
<organism evidence="8 9">
    <name type="scientific">Ascodesmis nigricans</name>
    <dbReference type="NCBI Taxonomy" id="341454"/>
    <lineage>
        <taxon>Eukaryota</taxon>
        <taxon>Fungi</taxon>
        <taxon>Dikarya</taxon>
        <taxon>Ascomycota</taxon>
        <taxon>Pezizomycotina</taxon>
        <taxon>Pezizomycetes</taxon>
        <taxon>Pezizales</taxon>
        <taxon>Ascodesmidaceae</taxon>
        <taxon>Ascodesmis</taxon>
    </lineage>
</organism>
<dbReference type="FunCoup" id="A0A4S2N6L7">
    <property type="interactions" value="1034"/>
</dbReference>
<dbReference type="GO" id="GO:0003688">
    <property type="term" value="F:DNA replication origin binding"/>
    <property type="evidence" value="ECO:0007669"/>
    <property type="project" value="TreeGrafter"/>
</dbReference>
<dbReference type="AlphaFoldDB" id="A0A4S2N6L7"/>
<evidence type="ECO:0000256" key="3">
    <source>
        <dbReference type="ARBA" id="ARBA00022705"/>
    </source>
</evidence>
<dbReference type="FunFam" id="3.40.50.300:FF:000547">
    <property type="entry name" value="Cell division control protein"/>
    <property type="match status" value="1"/>
</dbReference>
<keyword evidence="9" id="KW-1185">Reference proteome</keyword>
<dbReference type="PANTHER" id="PTHR10763:SF26">
    <property type="entry name" value="CELL DIVISION CONTROL PROTEIN 6 HOMOLOG"/>
    <property type="match status" value="1"/>
</dbReference>
<name>A0A4S2N6L7_9PEZI</name>
<dbReference type="Pfam" id="PF13401">
    <property type="entry name" value="AAA_22"/>
    <property type="match status" value="1"/>
</dbReference>
<dbReference type="InParanoid" id="A0A4S2N6L7"/>
<dbReference type="InterPro" id="IPR054425">
    <property type="entry name" value="Cdc6_ORC1-like_ATPase_lid"/>
</dbReference>